<dbReference type="Gene3D" id="3.60.40.10">
    <property type="entry name" value="PPM-type phosphatase domain"/>
    <property type="match status" value="1"/>
</dbReference>
<dbReference type="GO" id="GO:0004722">
    <property type="term" value="F:protein serine/threonine phosphatase activity"/>
    <property type="evidence" value="ECO:0007669"/>
    <property type="project" value="InterPro"/>
</dbReference>
<sequence>MAMMDFSLQNLDYEVRFLIETAYASSIGKVRKSNQDFVQVFENREGVTLAIVCDGMGGHQGGDVASTMAVTHLGHNFGMTDFTDANIARKWLDVQLNSENEIILKTADKFPDLNGMGTTIVLAFAFKDNALISHLGDSRAYSYSEGKFVQLTEDHSLVNELVKMRQITKEQAKHHPQKNIITQALGVSSTIDPEIKEIKLDENDIILLCTDGLTNSLSDPQIQQILATKELSLKERCNKLISESNRLGGGDNITVCLIWNKEDESSDR</sequence>
<dbReference type="SMART" id="SM00332">
    <property type="entry name" value="PP2Cc"/>
    <property type="match status" value="1"/>
</dbReference>
<dbReference type="PANTHER" id="PTHR47992">
    <property type="entry name" value="PROTEIN PHOSPHATASE"/>
    <property type="match status" value="1"/>
</dbReference>
<accession>A0A3S8S9C2</accession>
<name>A0A3S8S9C2_LACHE</name>
<keyword evidence="2" id="KW-0378">Hydrolase</keyword>
<gene>
    <name evidence="2" type="ORF">LH5_00135</name>
</gene>
<feature type="domain" description="PPM-type phosphatase" evidence="1">
    <location>
        <begin position="20"/>
        <end position="260"/>
    </location>
</feature>
<dbReference type="AlphaFoldDB" id="A0A3S8S9C2"/>
<dbReference type="Proteomes" id="UP000267945">
    <property type="component" value="Chromosome"/>
</dbReference>
<protein>
    <recommendedName>
        <fullName evidence="1">PPM-type phosphatase domain-containing protein</fullName>
    </recommendedName>
</protein>
<evidence type="ECO:0000313" key="2">
    <source>
        <dbReference type="EMBL" id="AZK90396.1"/>
    </source>
</evidence>
<dbReference type="SUPFAM" id="SSF81606">
    <property type="entry name" value="PP2C-like"/>
    <property type="match status" value="1"/>
</dbReference>
<evidence type="ECO:0000259" key="1">
    <source>
        <dbReference type="PROSITE" id="PS51746"/>
    </source>
</evidence>
<dbReference type="PROSITE" id="PS51746">
    <property type="entry name" value="PPM_2"/>
    <property type="match status" value="1"/>
</dbReference>
<dbReference type="Pfam" id="PF13672">
    <property type="entry name" value="PP2C_2"/>
    <property type="match status" value="1"/>
</dbReference>
<dbReference type="SMART" id="SM00331">
    <property type="entry name" value="PP2C_SIG"/>
    <property type="match status" value="1"/>
</dbReference>
<dbReference type="InterPro" id="IPR015655">
    <property type="entry name" value="PP2C"/>
</dbReference>
<dbReference type="InterPro" id="IPR001932">
    <property type="entry name" value="PPM-type_phosphatase-like_dom"/>
</dbReference>
<evidence type="ECO:0000313" key="3">
    <source>
        <dbReference type="Proteomes" id="UP000267945"/>
    </source>
</evidence>
<organism evidence="2 3">
    <name type="scientific">Lactobacillus helveticus</name>
    <name type="common">Lactobacillus suntoryeus</name>
    <dbReference type="NCBI Taxonomy" id="1587"/>
    <lineage>
        <taxon>Bacteria</taxon>
        <taxon>Bacillati</taxon>
        <taxon>Bacillota</taxon>
        <taxon>Bacilli</taxon>
        <taxon>Lactobacillales</taxon>
        <taxon>Lactobacillaceae</taxon>
        <taxon>Lactobacillus</taxon>
    </lineage>
</organism>
<dbReference type="NCBIfam" id="NF033484">
    <property type="entry name" value="Stp1_PP2C_phos"/>
    <property type="match status" value="1"/>
</dbReference>
<proteinExistence type="predicted"/>
<dbReference type="EMBL" id="CP019581">
    <property type="protein sequence ID" value="AZK90396.1"/>
    <property type="molecule type" value="Genomic_DNA"/>
</dbReference>
<dbReference type="InterPro" id="IPR036457">
    <property type="entry name" value="PPM-type-like_dom_sf"/>
</dbReference>
<reference evidence="2 3" key="1">
    <citation type="submission" date="2017-02" db="EMBL/GenBank/DDBJ databases">
        <title>Complete genome sequence of Lactobacillus helveticus.</title>
        <authorList>
            <person name="Kim J.F."/>
            <person name="Chung Y."/>
            <person name="Kwak M."/>
        </authorList>
    </citation>
    <scope>NUCLEOTIDE SEQUENCE [LARGE SCALE GENOMIC DNA]</scope>
    <source>
        <strain evidence="2 3">LH5</strain>
    </source>
</reference>
<dbReference type="CDD" id="cd00143">
    <property type="entry name" value="PP2Cc"/>
    <property type="match status" value="1"/>
</dbReference>